<feature type="repeat" description="Cell wall-binding" evidence="4">
    <location>
        <begin position="72"/>
        <end position="91"/>
    </location>
</feature>
<dbReference type="InterPro" id="IPR051056">
    <property type="entry name" value="Glycosyl_Hydrolase_73"/>
</dbReference>
<dbReference type="Pfam" id="PF18342">
    <property type="entry name" value="LytB_SH3"/>
    <property type="match status" value="1"/>
</dbReference>
<dbReference type="eggNOG" id="COG4193">
    <property type="taxonomic scope" value="Bacteria"/>
</dbReference>
<evidence type="ECO:0000259" key="5">
    <source>
        <dbReference type="SMART" id="SM00047"/>
    </source>
</evidence>
<dbReference type="Pfam" id="PF19085">
    <property type="entry name" value="Choline_bind_2"/>
    <property type="match status" value="2"/>
</dbReference>
<evidence type="ECO:0000256" key="1">
    <source>
        <dbReference type="ARBA" id="ARBA00010266"/>
    </source>
</evidence>
<keyword evidence="2" id="KW-0677">Repeat</keyword>
<dbReference type="InterPro" id="IPR041074">
    <property type="entry name" value="LytB_SH3"/>
</dbReference>
<dbReference type="GO" id="GO:0004040">
    <property type="term" value="F:amidase activity"/>
    <property type="evidence" value="ECO:0007669"/>
    <property type="project" value="InterPro"/>
</dbReference>
<evidence type="ECO:0000313" key="6">
    <source>
        <dbReference type="EMBL" id="EGL88545.1"/>
    </source>
</evidence>
<dbReference type="PANTHER" id="PTHR33308">
    <property type="entry name" value="PEPTIDOGLYCAN HYDROLASE FLGJ"/>
    <property type="match status" value="1"/>
</dbReference>
<dbReference type="InterPro" id="IPR040742">
    <property type="entry name" value="LytB_WW-like"/>
</dbReference>
<evidence type="ECO:0000256" key="4">
    <source>
        <dbReference type="PROSITE-ProRule" id="PRU00591"/>
    </source>
</evidence>
<dbReference type="SUPFAM" id="SSF69360">
    <property type="entry name" value="Cell wall binding repeat"/>
    <property type="match status" value="2"/>
</dbReference>
<dbReference type="eggNOG" id="COG5263">
    <property type="taxonomic scope" value="Bacteria"/>
</dbReference>
<dbReference type="Pfam" id="PF01832">
    <property type="entry name" value="Glucosaminidase"/>
    <property type="match status" value="1"/>
</dbReference>
<comment type="caution">
    <text evidence="6">The sequence shown here is derived from an EMBL/GenBank/DDBJ whole genome shotgun (WGS) entry which is preliminary data.</text>
</comment>
<accession>F5VVG6</accession>
<dbReference type="InterPro" id="IPR002901">
    <property type="entry name" value="MGlyc_endo_b_GlcNAc-like_dom"/>
</dbReference>
<dbReference type="Gene3D" id="2.20.120.10">
    <property type="entry name" value="Multimodular pneumococcal cell wall endolysin, domain 3"/>
    <property type="match status" value="2"/>
</dbReference>
<gene>
    <name evidence="6" type="ORF">HMPREF9968_1882</name>
</gene>
<dbReference type="PROSITE" id="PS51170">
    <property type="entry name" value="CW"/>
    <property type="match status" value="2"/>
</dbReference>
<dbReference type="Pfam" id="PF17890">
    <property type="entry name" value="WW_like"/>
    <property type="match status" value="1"/>
</dbReference>
<dbReference type="Pfam" id="PF01473">
    <property type="entry name" value="Choline_bind_1"/>
    <property type="match status" value="6"/>
</dbReference>
<reference evidence="6 7" key="1">
    <citation type="submission" date="2011-04" db="EMBL/GenBank/DDBJ databases">
        <authorList>
            <person name="Durkin A.S."/>
            <person name="Radune D."/>
            <person name="Hostetler J."/>
            <person name="Torralba M."/>
            <person name="Gillis M."/>
            <person name="Methe B."/>
            <person name="Sutton G."/>
            <person name="Nelson K.E."/>
        </authorList>
    </citation>
    <scope>NUCLEOTIDE SEQUENCE [LARGE SCALE GENOMIC DNA]</scope>
    <source>
        <strain evidence="6 7">SK255</strain>
    </source>
</reference>
<dbReference type="EMBL" id="AFNM01000033">
    <property type="protein sequence ID" value="EGL88545.1"/>
    <property type="molecule type" value="Genomic_DNA"/>
</dbReference>
<keyword evidence="3" id="KW-0378">Hydrolase</keyword>
<dbReference type="PANTHER" id="PTHR33308:SF9">
    <property type="entry name" value="PEPTIDOGLYCAN HYDROLASE FLGJ"/>
    <property type="match status" value="1"/>
</dbReference>
<dbReference type="Gene3D" id="1.10.530.10">
    <property type="match status" value="1"/>
</dbReference>
<feature type="repeat" description="Cell wall-binding" evidence="4">
    <location>
        <begin position="418"/>
        <end position="437"/>
    </location>
</feature>
<dbReference type="InterPro" id="IPR018337">
    <property type="entry name" value="Cell_wall/Cho-bd_repeat"/>
</dbReference>
<proteinExistence type="inferred from homology"/>
<evidence type="ECO:0000256" key="3">
    <source>
        <dbReference type="ARBA" id="ARBA00022801"/>
    </source>
</evidence>
<feature type="domain" description="Mannosyl-glycoprotein endo-beta-N-acetylglucosamidase-like" evidence="5">
    <location>
        <begin position="624"/>
        <end position="754"/>
    </location>
</feature>
<sequence>MEHLNETMESGPSKCWFIGVFFTVVETAKAEEGTWQGKTYLKADGKPVTNQWIFDQTYQNWFYLKADGQRAENGWLTVDGKDYYFNETGKLATKAWINQYYVAESGARVKNQWVFDQEKQSWYYLKSDGQKAQNEWIQQGQEKYYLKEDGKMAKDEWVTQGENQYYINSQGKMLKNAWLGKSYISENGHKVKQAWIYDDNYSSWFYLQQDGTYAEKGWLTIDGKDYHFKSGGYLSTERWIDRFYVAKSGAKLKSEWLFDKNYDAWFYLKADGTYAEKGWETIKEKDYHFKSGGYLSTERWIDRFYVAKSGAKLKSEWLFDKNYNSWFYLKADGTYAEKGWQTIKGKDYHFKSGGYLSTETWIDRSYVTSSGAKAGKGWLFDKNYNSWFYINSDGNYANKEWLWDNGYYYLKSGGYMAASEWVWYKNNWFYLKSNGKMAEKELIYDSSDQSWYYLKSGGYMAKNETVDGHTLDASGKWHVADKTKYYKVKPITAYIYSASGDILSYINQGSIVSLDSSTRKGGRLAVSISGLSGYMNQSDLTAVDEGSEFIPHYTSDGKFLYHELSPYTSIKVAPHTSAMVIGKKYYSTDGEHFDGFTIKNPFLYKNLREPSNYSAAELDKLYSMMNLQDSPLAGKGATFKEAEERYGVNALYLMAHSALESSWGRSQIARDKNNFFGIAAYDTSPYLSAKSFDDVDKGILGAAKWIRENYIDYGRDHLGNKATGMNVRYASDPYWGEKIASIMMTINSKLGGKD</sequence>
<dbReference type="PATRIC" id="fig|1005704.3.peg.1210"/>
<name>F5VVG6_STROR</name>
<dbReference type="AlphaFoldDB" id="F5VVG6"/>
<dbReference type="SMART" id="SM00047">
    <property type="entry name" value="LYZ2"/>
    <property type="match status" value="1"/>
</dbReference>
<dbReference type="Proteomes" id="UP000003695">
    <property type="component" value="Unassembled WGS sequence"/>
</dbReference>
<evidence type="ECO:0000256" key="2">
    <source>
        <dbReference type="ARBA" id="ARBA00022737"/>
    </source>
</evidence>
<dbReference type="Gene3D" id="2.10.270.10">
    <property type="entry name" value="Cholin Binding"/>
    <property type="match status" value="4"/>
</dbReference>
<comment type="similarity">
    <text evidence="1">Belongs to the glycosyl hydrolase 73 family.</text>
</comment>
<evidence type="ECO:0000313" key="7">
    <source>
        <dbReference type="Proteomes" id="UP000003695"/>
    </source>
</evidence>
<organism evidence="6 7">
    <name type="scientific">Streptococcus oralis SK255</name>
    <dbReference type="NCBI Taxonomy" id="1005704"/>
    <lineage>
        <taxon>Bacteria</taxon>
        <taxon>Bacillati</taxon>
        <taxon>Bacillota</taxon>
        <taxon>Bacilli</taxon>
        <taxon>Lactobacillales</taxon>
        <taxon>Streptococcaceae</taxon>
        <taxon>Streptococcus</taxon>
    </lineage>
</organism>
<protein>
    <submittedName>
        <fullName evidence="6">Putative mannosyl-glycoprotein endo-beta-N-acetylglucosaminidase</fullName>
    </submittedName>
</protein>